<accession>A0A381XYD1</accession>
<evidence type="ECO:0000256" key="17">
    <source>
        <dbReference type="ARBA" id="ARBA00048493"/>
    </source>
</evidence>
<dbReference type="CDD" id="cd03353">
    <property type="entry name" value="LbH_GlmU_C"/>
    <property type="match status" value="1"/>
</dbReference>
<dbReference type="GO" id="GO:0009252">
    <property type="term" value="P:peptidoglycan biosynthetic process"/>
    <property type="evidence" value="ECO:0007669"/>
    <property type="project" value="UniProtKB-KW"/>
</dbReference>
<evidence type="ECO:0000256" key="8">
    <source>
        <dbReference type="ARBA" id="ARBA00022723"/>
    </source>
</evidence>
<comment type="cofactor">
    <cofactor evidence="1">
        <name>Mg(2+)</name>
        <dbReference type="ChEBI" id="CHEBI:18420"/>
    </cofactor>
</comment>
<comment type="similarity">
    <text evidence="4">In the N-terminal section; belongs to the N-acetylglucosamine-1-phosphate uridyltransferase family.</text>
</comment>
<dbReference type="InterPro" id="IPR056729">
    <property type="entry name" value="GMPPB_C"/>
</dbReference>
<dbReference type="Pfam" id="PF00132">
    <property type="entry name" value="Hexapep"/>
    <property type="match status" value="1"/>
</dbReference>
<dbReference type="InterPro" id="IPR011004">
    <property type="entry name" value="Trimer_LpxA-like_sf"/>
</dbReference>
<dbReference type="CDD" id="cd02540">
    <property type="entry name" value="GT2_GlmU_N_bac"/>
    <property type="match status" value="1"/>
</dbReference>
<dbReference type="GO" id="GO:0071555">
    <property type="term" value="P:cell wall organization"/>
    <property type="evidence" value="ECO:0007669"/>
    <property type="project" value="UniProtKB-KW"/>
</dbReference>
<dbReference type="GO" id="GO:0006048">
    <property type="term" value="P:UDP-N-acetylglucosamine biosynthetic process"/>
    <property type="evidence" value="ECO:0007669"/>
    <property type="project" value="InterPro"/>
</dbReference>
<dbReference type="InterPro" id="IPR025877">
    <property type="entry name" value="MobA-like_NTP_Trfase"/>
</dbReference>
<evidence type="ECO:0000256" key="12">
    <source>
        <dbReference type="ARBA" id="ARBA00022984"/>
    </source>
</evidence>
<dbReference type="GO" id="GO:0019134">
    <property type="term" value="F:glucosamine-1-phosphate N-acetyltransferase activity"/>
    <property type="evidence" value="ECO:0007669"/>
    <property type="project" value="UniProtKB-EC"/>
</dbReference>
<dbReference type="SUPFAM" id="SSF51161">
    <property type="entry name" value="Trimeric LpxA-like enzymes"/>
    <property type="match status" value="1"/>
</dbReference>
<dbReference type="PANTHER" id="PTHR43584">
    <property type="entry name" value="NUCLEOTIDYL TRANSFERASE"/>
    <property type="match status" value="1"/>
</dbReference>
<evidence type="ECO:0000256" key="9">
    <source>
        <dbReference type="ARBA" id="ARBA00022737"/>
    </source>
</evidence>
<evidence type="ECO:0000256" key="15">
    <source>
        <dbReference type="ARBA" id="ARBA00023316"/>
    </source>
</evidence>
<evidence type="ECO:0000259" key="18">
    <source>
        <dbReference type="Pfam" id="PF12804"/>
    </source>
</evidence>
<evidence type="ECO:0000256" key="16">
    <source>
        <dbReference type="ARBA" id="ARBA00048247"/>
    </source>
</evidence>
<dbReference type="InterPro" id="IPR050065">
    <property type="entry name" value="GlmU-like"/>
</dbReference>
<dbReference type="EMBL" id="UINC01016832">
    <property type="protein sequence ID" value="SVA69784.1"/>
    <property type="molecule type" value="Genomic_DNA"/>
</dbReference>
<dbReference type="Gene3D" id="2.160.10.10">
    <property type="entry name" value="Hexapeptide repeat proteins"/>
    <property type="match status" value="1"/>
</dbReference>
<dbReference type="HAMAP" id="MF_01631">
    <property type="entry name" value="GlmU"/>
    <property type="match status" value="1"/>
</dbReference>
<keyword evidence="5" id="KW-0963">Cytoplasm</keyword>
<evidence type="ECO:0000256" key="2">
    <source>
        <dbReference type="ARBA" id="ARBA00004496"/>
    </source>
</evidence>
<keyword evidence="9" id="KW-0677">Repeat</keyword>
<gene>
    <name evidence="20" type="ORF">METZ01_LOCUS122638</name>
</gene>
<dbReference type="SUPFAM" id="SSF53448">
    <property type="entry name" value="Nucleotide-diphospho-sugar transferases"/>
    <property type="match status" value="1"/>
</dbReference>
<dbReference type="GO" id="GO:0005737">
    <property type="term" value="C:cytoplasm"/>
    <property type="evidence" value="ECO:0007669"/>
    <property type="project" value="UniProtKB-SubCell"/>
</dbReference>
<keyword evidence="12" id="KW-0573">Peptidoglycan synthesis</keyword>
<dbReference type="GO" id="GO:0000902">
    <property type="term" value="P:cell morphogenesis"/>
    <property type="evidence" value="ECO:0007669"/>
    <property type="project" value="InterPro"/>
</dbReference>
<reference evidence="20" key="1">
    <citation type="submission" date="2018-05" db="EMBL/GenBank/DDBJ databases">
        <authorList>
            <person name="Lanie J.A."/>
            <person name="Ng W.-L."/>
            <person name="Kazmierczak K.M."/>
            <person name="Andrzejewski T.M."/>
            <person name="Davidsen T.M."/>
            <person name="Wayne K.J."/>
            <person name="Tettelin H."/>
            <person name="Glass J.I."/>
            <person name="Rusch D."/>
            <person name="Podicherti R."/>
            <person name="Tsui H.-C.T."/>
            <person name="Winkler M.E."/>
        </authorList>
    </citation>
    <scope>NUCLEOTIDE SEQUENCE</scope>
</reference>
<evidence type="ECO:0000256" key="7">
    <source>
        <dbReference type="ARBA" id="ARBA00022695"/>
    </source>
</evidence>
<keyword evidence="7" id="KW-0548">Nucleotidyltransferase</keyword>
<comment type="catalytic activity">
    <reaction evidence="17">
        <text>N-acetyl-alpha-D-glucosamine 1-phosphate + UTP + H(+) = UDP-N-acetyl-alpha-D-glucosamine + diphosphate</text>
        <dbReference type="Rhea" id="RHEA:13509"/>
        <dbReference type="ChEBI" id="CHEBI:15378"/>
        <dbReference type="ChEBI" id="CHEBI:33019"/>
        <dbReference type="ChEBI" id="CHEBI:46398"/>
        <dbReference type="ChEBI" id="CHEBI:57705"/>
        <dbReference type="ChEBI" id="CHEBI:57776"/>
        <dbReference type="EC" id="2.7.7.23"/>
    </reaction>
</comment>
<dbReference type="NCBIfam" id="TIGR01173">
    <property type="entry name" value="glmU"/>
    <property type="match status" value="1"/>
</dbReference>
<evidence type="ECO:0000256" key="5">
    <source>
        <dbReference type="ARBA" id="ARBA00022490"/>
    </source>
</evidence>
<evidence type="ECO:0000256" key="10">
    <source>
        <dbReference type="ARBA" id="ARBA00022842"/>
    </source>
</evidence>
<comment type="similarity">
    <text evidence="3">In the C-terminal section; belongs to the transferase hexapeptide repeat family.</text>
</comment>
<dbReference type="GO" id="GO:0000287">
    <property type="term" value="F:magnesium ion binding"/>
    <property type="evidence" value="ECO:0007669"/>
    <property type="project" value="InterPro"/>
</dbReference>
<keyword evidence="15" id="KW-0961">Cell wall biogenesis/degradation</keyword>
<keyword evidence="10" id="KW-0460">Magnesium</keyword>
<protein>
    <submittedName>
        <fullName evidence="20">Uncharacterized protein</fullName>
    </submittedName>
</protein>
<comment type="subcellular location">
    <subcellularLocation>
        <location evidence="2">Cytoplasm</location>
    </subcellularLocation>
</comment>
<dbReference type="InterPro" id="IPR001451">
    <property type="entry name" value="Hexapep"/>
</dbReference>
<dbReference type="PANTHER" id="PTHR43584:SF3">
    <property type="entry name" value="BIFUNCTIONAL PROTEIN GLMU"/>
    <property type="match status" value="1"/>
</dbReference>
<organism evidence="20">
    <name type="scientific">marine metagenome</name>
    <dbReference type="NCBI Taxonomy" id="408172"/>
    <lineage>
        <taxon>unclassified sequences</taxon>
        <taxon>metagenomes</taxon>
        <taxon>ecological metagenomes</taxon>
    </lineage>
</organism>
<evidence type="ECO:0000256" key="13">
    <source>
        <dbReference type="ARBA" id="ARBA00023268"/>
    </source>
</evidence>
<dbReference type="GO" id="GO:0008360">
    <property type="term" value="P:regulation of cell shape"/>
    <property type="evidence" value="ECO:0007669"/>
    <property type="project" value="UniProtKB-KW"/>
</dbReference>
<evidence type="ECO:0000256" key="11">
    <source>
        <dbReference type="ARBA" id="ARBA00022960"/>
    </source>
</evidence>
<evidence type="ECO:0000256" key="6">
    <source>
        <dbReference type="ARBA" id="ARBA00022679"/>
    </source>
</evidence>
<feature type="domain" description="Mannose-1-phosphate guanyltransferase C-terminal" evidence="19">
    <location>
        <begin position="266"/>
        <end position="341"/>
    </location>
</feature>
<proteinExistence type="inferred from homology"/>
<dbReference type="PROSITE" id="PS00101">
    <property type="entry name" value="HEXAPEP_TRANSFERASES"/>
    <property type="match status" value="1"/>
</dbReference>
<dbReference type="Gene3D" id="3.90.550.10">
    <property type="entry name" value="Spore Coat Polysaccharide Biosynthesis Protein SpsA, Chain A"/>
    <property type="match status" value="1"/>
</dbReference>
<evidence type="ECO:0000256" key="1">
    <source>
        <dbReference type="ARBA" id="ARBA00001946"/>
    </source>
</evidence>
<dbReference type="AlphaFoldDB" id="A0A381XYD1"/>
<dbReference type="InterPro" id="IPR029044">
    <property type="entry name" value="Nucleotide-diphossugar_trans"/>
</dbReference>
<keyword evidence="14" id="KW-0012">Acyltransferase</keyword>
<evidence type="ECO:0000256" key="14">
    <source>
        <dbReference type="ARBA" id="ARBA00023315"/>
    </source>
</evidence>
<evidence type="ECO:0000256" key="4">
    <source>
        <dbReference type="ARBA" id="ARBA00007947"/>
    </source>
</evidence>
<keyword evidence="11" id="KW-0133">Cell shape</keyword>
<dbReference type="InterPro" id="IPR038009">
    <property type="entry name" value="GlmU_C_LbH"/>
</dbReference>
<dbReference type="GO" id="GO:0003977">
    <property type="term" value="F:UDP-N-acetylglucosamine diphosphorylase activity"/>
    <property type="evidence" value="ECO:0007669"/>
    <property type="project" value="UniProtKB-EC"/>
</dbReference>
<dbReference type="InterPro" id="IPR018357">
    <property type="entry name" value="Hexapep_transf_CS"/>
</dbReference>
<evidence type="ECO:0000259" key="19">
    <source>
        <dbReference type="Pfam" id="PF25087"/>
    </source>
</evidence>
<comment type="catalytic activity">
    <reaction evidence="16">
        <text>alpha-D-glucosamine 1-phosphate + acetyl-CoA = N-acetyl-alpha-D-glucosamine 1-phosphate + CoA + H(+)</text>
        <dbReference type="Rhea" id="RHEA:13725"/>
        <dbReference type="ChEBI" id="CHEBI:15378"/>
        <dbReference type="ChEBI" id="CHEBI:57287"/>
        <dbReference type="ChEBI" id="CHEBI:57288"/>
        <dbReference type="ChEBI" id="CHEBI:57776"/>
        <dbReference type="ChEBI" id="CHEBI:58516"/>
        <dbReference type="EC" id="2.3.1.157"/>
    </reaction>
</comment>
<keyword evidence="8" id="KW-0479">Metal-binding</keyword>
<dbReference type="InterPro" id="IPR005882">
    <property type="entry name" value="Bifunctional_GlmU"/>
</dbReference>
<dbReference type="Pfam" id="PF12804">
    <property type="entry name" value="NTP_transf_3"/>
    <property type="match status" value="1"/>
</dbReference>
<keyword evidence="6" id="KW-0808">Transferase</keyword>
<evidence type="ECO:0000256" key="3">
    <source>
        <dbReference type="ARBA" id="ARBA00007707"/>
    </source>
</evidence>
<dbReference type="Pfam" id="PF25087">
    <property type="entry name" value="GMPPB_C"/>
    <property type="match status" value="1"/>
</dbReference>
<name>A0A381XYD1_9ZZZZ</name>
<evidence type="ECO:0000313" key="20">
    <source>
        <dbReference type="EMBL" id="SVA69784.1"/>
    </source>
</evidence>
<sequence>MRLEVIILAAGEGTRMQSSIPKVLHTVGGRPLLDHVLSVARDLKPEALHVVVGRSGADVQAYFEGTDVAWVEQIEQKGTGHAVMQAIDDVESPAMVLVLFGDVPLIEKVTLEACISAAADGIGVVTVDMPVPDGFGRIQRRSDGQIEAIVEDRDATPAQRAITEVNTGILAAPAAILARLLESITPCNAQGEYYLTDIVGLAASQGVQVTGVDAINPQEVQGINDRIQLASVERYMQRREAERLMAGGVTIADPSRLDLRGTLAAGQDCFIDINVIIEGVVVIGDNVSIGPGCVVTDSELADGVVIEAHSVVEGAVVGENCRLGPFARVRPGTELAEGAHIGNFVETKKAIIGAGTKANHLAYLGDSTIGAECNIGAGTITCNYDGVDKNETHIGDGVFVGTNSTLVAPLTIDEGAYVAAGSTITSKVDSEDLAVGRARQRNIHGWVPPTKRK</sequence>
<feature type="domain" description="MobA-like NTP transferase" evidence="18">
    <location>
        <begin position="5"/>
        <end position="124"/>
    </location>
</feature>
<keyword evidence="13" id="KW-0511">Multifunctional enzyme</keyword>